<evidence type="ECO:0000313" key="2">
    <source>
        <dbReference type="EMBL" id="CAI6091149.1"/>
    </source>
</evidence>
<gene>
    <name evidence="2" type="ORF">CCHLO57077_00019347</name>
</gene>
<reference evidence="2" key="1">
    <citation type="submission" date="2023-01" db="EMBL/GenBank/DDBJ databases">
        <authorList>
            <person name="Piombo E."/>
        </authorList>
    </citation>
    <scope>NUCLEOTIDE SEQUENCE</scope>
</reference>
<comment type="caution">
    <text evidence="2">The sequence shown here is derived from an EMBL/GenBank/DDBJ whole genome shotgun (WGS) entry which is preliminary data.</text>
</comment>
<dbReference type="InterPro" id="IPR009413">
    <property type="entry name" value="Aegerolysin-typ"/>
</dbReference>
<dbReference type="EMBL" id="CABFNP030001090">
    <property type="protein sequence ID" value="CAI6091149.1"/>
    <property type="molecule type" value="Genomic_DNA"/>
</dbReference>
<evidence type="ECO:0000313" key="3">
    <source>
        <dbReference type="Proteomes" id="UP001160390"/>
    </source>
</evidence>
<proteinExistence type="inferred from homology"/>
<accession>A0AA35M6J2</accession>
<dbReference type="Proteomes" id="UP001160390">
    <property type="component" value="Unassembled WGS sequence"/>
</dbReference>
<dbReference type="Pfam" id="PF06355">
    <property type="entry name" value="Aegerolysin"/>
    <property type="match status" value="1"/>
</dbReference>
<keyword evidence="3" id="KW-1185">Reference proteome</keyword>
<evidence type="ECO:0000256" key="1">
    <source>
        <dbReference type="ARBA" id="ARBA00010795"/>
    </source>
</evidence>
<name>A0AA35M6J2_9HYPO</name>
<dbReference type="AlphaFoldDB" id="A0AA35M6J2"/>
<comment type="similarity">
    <text evidence="1">Belongs to the aegerolysin family.</text>
</comment>
<protein>
    <submittedName>
        <fullName evidence="2">Uncharacterized protein</fullName>
    </submittedName>
</protein>
<organism evidence="2 3">
    <name type="scientific">Clonostachys chloroleuca</name>
    <dbReference type="NCBI Taxonomy" id="1926264"/>
    <lineage>
        <taxon>Eukaryota</taxon>
        <taxon>Fungi</taxon>
        <taxon>Dikarya</taxon>
        <taxon>Ascomycota</taxon>
        <taxon>Pezizomycotina</taxon>
        <taxon>Sordariomycetes</taxon>
        <taxon>Hypocreomycetidae</taxon>
        <taxon>Hypocreales</taxon>
        <taxon>Bionectriaceae</taxon>
        <taxon>Clonostachys</taxon>
    </lineage>
</organism>
<dbReference type="GO" id="GO:0019836">
    <property type="term" value="P:symbiont-mediated hemolysis of host erythrocyte"/>
    <property type="evidence" value="ECO:0007669"/>
    <property type="project" value="InterPro"/>
</dbReference>
<sequence length="153" mass="16670">MAEIEGDSNWVVVQLEQRGGVDELKISGASLSKLTLVTFRGKWYDVPNKDQELSSATINSKKVPDKGILDIGSCGRQNSPSGCNGSFDVKDKNNKQVCKIRFAVPYGAIHKCEFTVDAANGWLAPWKLLDKDKLGNGGPNAYIGRVSVKILED</sequence>
<dbReference type="Gene3D" id="2.60.270.50">
    <property type="match status" value="1"/>
</dbReference>